<protein>
    <submittedName>
        <fullName evidence="3">Uncharacterized protein</fullName>
    </submittedName>
</protein>
<dbReference type="eggNOG" id="ENOG502SJJK">
    <property type="taxonomic scope" value="Eukaryota"/>
</dbReference>
<evidence type="ECO:0000313" key="3">
    <source>
        <dbReference type="EMBL" id="EJK67925.1"/>
    </source>
</evidence>
<keyword evidence="4" id="KW-1185">Reference proteome</keyword>
<dbReference type="OrthoDB" id="45820at2759"/>
<feature type="compositionally biased region" description="Polar residues" evidence="2">
    <location>
        <begin position="22"/>
        <end position="32"/>
    </location>
</feature>
<evidence type="ECO:0000313" key="4">
    <source>
        <dbReference type="Proteomes" id="UP000266841"/>
    </source>
</evidence>
<accession>K0SR95</accession>
<comment type="caution">
    <text evidence="3">The sequence shown here is derived from an EMBL/GenBank/DDBJ whole genome shotgun (WGS) entry which is preliminary data.</text>
</comment>
<keyword evidence="1" id="KW-0175">Coiled coil</keyword>
<sequence length="548" mass="59815">MDELIDPSLLAMDHAAGETPSPDVSSSQSNDPVDSLLVGGRGGSADAKGRHLVGEDRGEQDKQADVWSDLNEELANLLLSNQLPQTAVSSLQNLLRENASLKEKNGKLKSLLGRSAKAQRDAKNELEQMKKMYEVCKADNDRLEKRVEVLANRPTHMDLLADFETNFDRAMLSIGGSEKKSQQSGGEDAAESSLSEPSMPLYDESPYGGNFNRVSGGDSLLLTELNEAKARIGHLESMNNAFQSQYHSLEHTHKSLLHEQQSVKNSLTNCQLELRMSKMETEHALRTIREKDAIVREMQLEINLVTQSAVDANRRAAEGLEVASQVKEDKEYVAGLEAKVVALQEWALASTESKRLTTDRCRGLEARVEELEGVVKKITSGDVEFKRLCSDGSLGADIAESVKSIASHKSAGLSGATSLASGNDNERILWTKSSSLVVGAGMVGQAQIELGQVQIEAYETVILRYKIDLTASDLDCYFSVLKGLVDDNPKTRRVADACFRGRHVQGGGGGDVTGAFAKQNACTLVWSNERSWVRPRTVKWTVEAIAVV</sequence>
<name>K0SR95_THAOC</name>
<dbReference type="Proteomes" id="UP000266841">
    <property type="component" value="Unassembled WGS sequence"/>
</dbReference>
<feature type="compositionally biased region" description="Basic and acidic residues" evidence="2">
    <location>
        <begin position="47"/>
        <end position="62"/>
    </location>
</feature>
<feature type="region of interest" description="Disordered" evidence="2">
    <location>
        <begin position="176"/>
        <end position="207"/>
    </location>
</feature>
<proteinExistence type="predicted"/>
<feature type="coiled-coil region" evidence="1">
    <location>
        <begin position="91"/>
        <end position="153"/>
    </location>
</feature>
<dbReference type="EMBL" id="AGNL01012364">
    <property type="protein sequence ID" value="EJK67925.1"/>
    <property type="molecule type" value="Genomic_DNA"/>
</dbReference>
<dbReference type="OMA" id="ELRMSKM"/>
<feature type="region of interest" description="Disordered" evidence="2">
    <location>
        <begin position="1"/>
        <end position="62"/>
    </location>
</feature>
<organism evidence="3 4">
    <name type="scientific">Thalassiosira oceanica</name>
    <name type="common">Marine diatom</name>
    <dbReference type="NCBI Taxonomy" id="159749"/>
    <lineage>
        <taxon>Eukaryota</taxon>
        <taxon>Sar</taxon>
        <taxon>Stramenopiles</taxon>
        <taxon>Ochrophyta</taxon>
        <taxon>Bacillariophyta</taxon>
        <taxon>Coscinodiscophyceae</taxon>
        <taxon>Thalassiosirophycidae</taxon>
        <taxon>Thalassiosirales</taxon>
        <taxon>Thalassiosiraceae</taxon>
        <taxon>Thalassiosira</taxon>
    </lineage>
</organism>
<evidence type="ECO:0000256" key="1">
    <source>
        <dbReference type="SAM" id="Coils"/>
    </source>
</evidence>
<gene>
    <name evidence="3" type="ORF">THAOC_10962</name>
</gene>
<reference evidence="3 4" key="1">
    <citation type="journal article" date="2012" name="Genome Biol.">
        <title>Genome and low-iron response of an oceanic diatom adapted to chronic iron limitation.</title>
        <authorList>
            <person name="Lommer M."/>
            <person name="Specht M."/>
            <person name="Roy A.S."/>
            <person name="Kraemer L."/>
            <person name="Andreson R."/>
            <person name="Gutowska M.A."/>
            <person name="Wolf J."/>
            <person name="Bergner S.V."/>
            <person name="Schilhabel M.B."/>
            <person name="Klostermeier U.C."/>
            <person name="Beiko R.G."/>
            <person name="Rosenstiel P."/>
            <person name="Hippler M."/>
            <person name="Laroche J."/>
        </authorList>
    </citation>
    <scope>NUCLEOTIDE SEQUENCE [LARGE SCALE GENOMIC DNA]</scope>
    <source>
        <strain evidence="3 4">CCMP1005</strain>
    </source>
</reference>
<evidence type="ECO:0000256" key="2">
    <source>
        <dbReference type="SAM" id="MobiDB-lite"/>
    </source>
</evidence>
<dbReference type="AlphaFoldDB" id="K0SR95"/>